<dbReference type="CDD" id="cd02696">
    <property type="entry name" value="MurNAc-LAA"/>
    <property type="match status" value="1"/>
</dbReference>
<dbReference type="PANTHER" id="PTHR30404">
    <property type="entry name" value="N-ACETYLMURAMOYL-L-ALANINE AMIDASE"/>
    <property type="match status" value="1"/>
</dbReference>
<organism evidence="5 6">
    <name type="scientific">Aliarcobacter cryaerophilus</name>
    <dbReference type="NCBI Taxonomy" id="28198"/>
    <lineage>
        <taxon>Bacteria</taxon>
        <taxon>Pseudomonadati</taxon>
        <taxon>Campylobacterota</taxon>
        <taxon>Epsilonproteobacteria</taxon>
        <taxon>Campylobacterales</taxon>
        <taxon>Arcobacteraceae</taxon>
        <taxon>Aliarcobacter</taxon>
    </lineage>
</organism>
<comment type="catalytic activity">
    <reaction evidence="1">
        <text>Hydrolyzes the link between N-acetylmuramoyl residues and L-amino acid residues in certain cell-wall glycopeptides.</text>
        <dbReference type="EC" id="3.5.1.28"/>
    </reaction>
</comment>
<gene>
    <name evidence="5" type="ORF">NGX11_09050</name>
</gene>
<evidence type="ECO:0000259" key="4">
    <source>
        <dbReference type="SMART" id="SM00646"/>
    </source>
</evidence>
<accession>A0AA46NH03</accession>
<evidence type="ECO:0000256" key="1">
    <source>
        <dbReference type="ARBA" id="ARBA00001561"/>
    </source>
</evidence>
<reference evidence="5" key="1">
    <citation type="journal article" date="2022" name="Front. Microbiol.">
        <title>Species classification and novel plasmid identifications in Arcobacter cryaerophilus and Arcobacter cryaerophilus-like organisms.</title>
        <authorList>
            <person name="Zhou G."/>
            <person name="Wang M."/>
            <person name="Wang H."/>
            <person name="Chen X."/>
            <person name="Gu Y."/>
            <person name="Shao Z."/>
            <person name="Zhang J."/>
            <person name="Zhang M."/>
        </authorList>
    </citation>
    <scope>NUCLEOTIDE SEQUENCE</scope>
    <source>
        <strain evidence="5">ICDCAC48</strain>
    </source>
</reference>
<dbReference type="AlphaFoldDB" id="A0AA46NH03"/>
<dbReference type="RefSeq" id="WP_260934114.1">
    <property type="nucleotide sequence ID" value="NZ_CP099556.1"/>
</dbReference>
<dbReference type="Proteomes" id="UP001164100">
    <property type="component" value="Chromosome"/>
</dbReference>
<name>A0AA46NH03_9BACT</name>
<dbReference type="EC" id="3.5.1.28" evidence="2"/>
<evidence type="ECO:0000313" key="6">
    <source>
        <dbReference type="Proteomes" id="UP001164100"/>
    </source>
</evidence>
<dbReference type="GO" id="GO:0009253">
    <property type="term" value="P:peptidoglycan catabolic process"/>
    <property type="evidence" value="ECO:0007669"/>
    <property type="project" value="InterPro"/>
</dbReference>
<keyword evidence="3" id="KW-0378">Hydrolase</keyword>
<dbReference type="InterPro" id="IPR050695">
    <property type="entry name" value="N-acetylmuramoyl_amidase_3"/>
</dbReference>
<sequence>MFFKYILLGLIIQNLYSANVVLDIGHTPKQSGATSSNCQQEYTYNKELVLYILEKLKDKHNIEISLSSKQDDEELTFKDRYDSSVNKDLFISIHHDSVQKQFINYSNKCPTTNYAEGFSIFVSKKNIEYEKSLEYAKIFAEELISRGLVPTLHHAEKIKGENRELIDRKLGIYLFDDLKVLKNANSPAFLFEAGVIVNPNEEKKVKTKVFKDNITEAVMKLLN</sequence>
<feature type="domain" description="MurNAc-LAA" evidence="4">
    <location>
        <begin position="85"/>
        <end position="223"/>
    </location>
</feature>
<dbReference type="SMART" id="SM00646">
    <property type="entry name" value="Ami_3"/>
    <property type="match status" value="1"/>
</dbReference>
<dbReference type="Pfam" id="PF01520">
    <property type="entry name" value="Amidase_3"/>
    <property type="match status" value="1"/>
</dbReference>
<protein>
    <recommendedName>
        <fullName evidence="2">N-acetylmuramoyl-L-alanine amidase</fullName>
        <ecNumber evidence="2">3.5.1.28</ecNumber>
    </recommendedName>
</protein>
<dbReference type="SUPFAM" id="SSF53187">
    <property type="entry name" value="Zn-dependent exopeptidases"/>
    <property type="match status" value="1"/>
</dbReference>
<dbReference type="PANTHER" id="PTHR30404:SF0">
    <property type="entry name" value="N-ACETYLMURAMOYL-L-ALANINE AMIDASE AMIC"/>
    <property type="match status" value="1"/>
</dbReference>
<dbReference type="EMBL" id="CP099556">
    <property type="protein sequence ID" value="UYF43032.1"/>
    <property type="molecule type" value="Genomic_DNA"/>
</dbReference>
<dbReference type="InterPro" id="IPR002508">
    <property type="entry name" value="MurNAc-LAA_cat"/>
</dbReference>
<evidence type="ECO:0000256" key="3">
    <source>
        <dbReference type="ARBA" id="ARBA00022801"/>
    </source>
</evidence>
<proteinExistence type="predicted"/>
<evidence type="ECO:0000256" key="2">
    <source>
        <dbReference type="ARBA" id="ARBA00011901"/>
    </source>
</evidence>
<dbReference type="GO" id="GO:0030288">
    <property type="term" value="C:outer membrane-bounded periplasmic space"/>
    <property type="evidence" value="ECO:0007669"/>
    <property type="project" value="TreeGrafter"/>
</dbReference>
<dbReference type="Gene3D" id="3.40.630.40">
    <property type="entry name" value="Zn-dependent exopeptidases"/>
    <property type="match status" value="1"/>
</dbReference>
<dbReference type="GO" id="GO:0008745">
    <property type="term" value="F:N-acetylmuramoyl-L-alanine amidase activity"/>
    <property type="evidence" value="ECO:0007669"/>
    <property type="project" value="UniProtKB-EC"/>
</dbReference>
<evidence type="ECO:0000313" key="5">
    <source>
        <dbReference type="EMBL" id="UYF43032.1"/>
    </source>
</evidence>